<dbReference type="RefSeq" id="WP_107749899.1">
    <property type="nucleotide sequence ID" value="NZ_QBKF01000001.1"/>
</dbReference>
<dbReference type="PROSITE" id="PS00061">
    <property type="entry name" value="ADH_SHORT"/>
    <property type="match status" value="1"/>
</dbReference>
<name>A0A2T7UX96_9RHOB</name>
<organism evidence="5 6">
    <name type="scientific">Pararhodobacter aggregans</name>
    <dbReference type="NCBI Taxonomy" id="404875"/>
    <lineage>
        <taxon>Bacteria</taxon>
        <taxon>Pseudomonadati</taxon>
        <taxon>Pseudomonadota</taxon>
        <taxon>Alphaproteobacteria</taxon>
        <taxon>Rhodobacterales</taxon>
        <taxon>Paracoccaceae</taxon>
        <taxon>Pararhodobacter</taxon>
    </lineage>
</organism>
<dbReference type="SUPFAM" id="SSF51735">
    <property type="entry name" value="NAD(P)-binding Rossmann-fold domains"/>
    <property type="match status" value="1"/>
</dbReference>
<evidence type="ECO:0000256" key="3">
    <source>
        <dbReference type="RuleBase" id="RU000363"/>
    </source>
</evidence>
<dbReference type="OrthoDB" id="658698at2"/>
<sequence>MDRILITGATSGIGRAMALTLAQAGYAVLALGRNRAALAALSAEAPGIEGIALDLADHAGLAEALAGRAIDVLVNNAGMMPRPGPFASMEPEAIGRTLAVNLADTLALTRLVLPGMLARGAGHVVFTGSSAAHAPGAGFAAYAASKAGIAAFATALRAEVSAHGLRVTELVPGRVETGLYSGVLPEEARAAMYHDGHALQPQDVADVLLAVLRLPARASVTRVDLMPTRPVSPVPLS</sequence>
<dbReference type="PRINTS" id="PR00081">
    <property type="entry name" value="GDHRDH"/>
</dbReference>
<dbReference type="PANTHER" id="PTHR44196">
    <property type="entry name" value="DEHYDROGENASE/REDUCTASE SDR FAMILY MEMBER 7B"/>
    <property type="match status" value="1"/>
</dbReference>
<dbReference type="PRINTS" id="PR00080">
    <property type="entry name" value="SDRFAMILY"/>
</dbReference>
<evidence type="ECO:0000313" key="6">
    <source>
        <dbReference type="Proteomes" id="UP000244810"/>
    </source>
</evidence>
<comment type="similarity">
    <text evidence="1 3">Belongs to the short-chain dehydrogenases/reductases (SDR) family.</text>
</comment>
<dbReference type="AlphaFoldDB" id="A0A2T7UX96"/>
<dbReference type="InterPro" id="IPR057326">
    <property type="entry name" value="KR_dom"/>
</dbReference>
<reference evidence="5 6" key="1">
    <citation type="journal article" date="2011" name="Syst. Appl. Microbiol.">
        <title>Defluviimonas denitrificans gen. nov., sp. nov., and Pararhodobacter aggregans gen. nov., sp. nov., non-phototrophic Rhodobacteraceae from the biofilter of a marine aquaculture.</title>
        <authorList>
            <person name="Foesel B.U."/>
            <person name="Drake H.L."/>
            <person name="Schramm A."/>
        </authorList>
    </citation>
    <scope>NUCLEOTIDE SEQUENCE [LARGE SCALE GENOMIC DNA]</scope>
    <source>
        <strain evidence="5 6">D1-19</strain>
    </source>
</reference>
<evidence type="ECO:0000313" key="5">
    <source>
        <dbReference type="EMBL" id="PVE49395.1"/>
    </source>
</evidence>
<evidence type="ECO:0000259" key="4">
    <source>
        <dbReference type="SMART" id="SM00822"/>
    </source>
</evidence>
<dbReference type="Pfam" id="PF00106">
    <property type="entry name" value="adh_short"/>
    <property type="match status" value="1"/>
</dbReference>
<dbReference type="SMART" id="SM00822">
    <property type="entry name" value="PKS_KR"/>
    <property type="match status" value="1"/>
</dbReference>
<dbReference type="PANTHER" id="PTHR44196:SF1">
    <property type="entry name" value="DEHYDROGENASE_REDUCTASE SDR FAMILY MEMBER 7B"/>
    <property type="match status" value="1"/>
</dbReference>
<dbReference type="GO" id="GO:0016491">
    <property type="term" value="F:oxidoreductase activity"/>
    <property type="evidence" value="ECO:0007669"/>
    <property type="project" value="UniProtKB-KW"/>
</dbReference>
<dbReference type="InterPro" id="IPR002347">
    <property type="entry name" value="SDR_fam"/>
</dbReference>
<protein>
    <submittedName>
        <fullName evidence="5">NAD(P)-dependent oxidoreductase</fullName>
    </submittedName>
</protein>
<accession>A0A2T7UX96</accession>
<comment type="caution">
    <text evidence="5">The sequence shown here is derived from an EMBL/GenBank/DDBJ whole genome shotgun (WGS) entry which is preliminary data.</text>
</comment>
<dbReference type="Gene3D" id="3.40.50.720">
    <property type="entry name" value="NAD(P)-binding Rossmann-like Domain"/>
    <property type="match status" value="1"/>
</dbReference>
<keyword evidence="6" id="KW-1185">Reference proteome</keyword>
<gene>
    <name evidence="5" type="ORF">DDE23_03050</name>
</gene>
<keyword evidence="2" id="KW-0560">Oxidoreductase</keyword>
<dbReference type="Proteomes" id="UP000244810">
    <property type="component" value="Unassembled WGS sequence"/>
</dbReference>
<dbReference type="InterPro" id="IPR020904">
    <property type="entry name" value="Sc_DH/Rdtase_CS"/>
</dbReference>
<evidence type="ECO:0000256" key="2">
    <source>
        <dbReference type="ARBA" id="ARBA00023002"/>
    </source>
</evidence>
<feature type="domain" description="Ketoreductase" evidence="4">
    <location>
        <begin position="2"/>
        <end position="174"/>
    </location>
</feature>
<proteinExistence type="inferred from homology"/>
<dbReference type="EMBL" id="QDDR01000001">
    <property type="protein sequence ID" value="PVE49395.1"/>
    <property type="molecule type" value="Genomic_DNA"/>
</dbReference>
<evidence type="ECO:0000256" key="1">
    <source>
        <dbReference type="ARBA" id="ARBA00006484"/>
    </source>
</evidence>
<dbReference type="InterPro" id="IPR036291">
    <property type="entry name" value="NAD(P)-bd_dom_sf"/>
</dbReference>
<dbReference type="GO" id="GO:0016020">
    <property type="term" value="C:membrane"/>
    <property type="evidence" value="ECO:0007669"/>
    <property type="project" value="TreeGrafter"/>
</dbReference>